<dbReference type="GO" id="GO:0003690">
    <property type="term" value="F:double-stranded DNA binding"/>
    <property type="evidence" value="ECO:0007669"/>
    <property type="project" value="TreeGrafter"/>
</dbReference>
<reference evidence="1" key="3">
    <citation type="submission" date="2025-09" db="UniProtKB">
        <authorList>
            <consortium name="Ensembl"/>
        </authorList>
    </citation>
    <scope>IDENTIFICATION</scope>
</reference>
<dbReference type="STRING" id="51511.ENSCSAVP00000009261"/>
<evidence type="ECO:0000313" key="1">
    <source>
        <dbReference type="Ensembl" id="ENSCSAVP00000009261.1"/>
    </source>
</evidence>
<dbReference type="HOGENOM" id="CLU_1383751_0_0_1"/>
<dbReference type="PANTHER" id="PTHR12083:SF9">
    <property type="entry name" value="BIFUNCTIONAL POLYNUCLEOTIDE PHOSPHATASE_KINASE"/>
    <property type="match status" value="1"/>
</dbReference>
<dbReference type="InterPro" id="IPR023214">
    <property type="entry name" value="HAD_sf"/>
</dbReference>
<reference evidence="1" key="2">
    <citation type="submission" date="2025-08" db="UniProtKB">
        <authorList>
            <consortium name="Ensembl"/>
        </authorList>
    </citation>
    <scope>IDENTIFICATION</scope>
</reference>
<dbReference type="InterPro" id="IPR036412">
    <property type="entry name" value="HAD-like_sf"/>
</dbReference>
<dbReference type="AlphaFoldDB" id="H2YVA1"/>
<keyword evidence="2" id="KW-1185">Reference proteome</keyword>
<accession>H2YVA1</accession>
<dbReference type="GO" id="GO:0046403">
    <property type="term" value="F:polynucleotide 3'-phosphatase activity"/>
    <property type="evidence" value="ECO:0007669"/>
    <property type="project" value="TreeGrafter"/>
</dbReference>
<dbReference type="GO" id="GO:0005634">
    <property type="term" value="C:nucleus"/>
    <property type="evidence" value="ECO:0007669"/>
    <property type="project" value="TreeGrafter"/>
</dbReference>
<proteinExistence type="predicted"/>
<protein>
    <submittedName>
        <fullName evidence="1">Uncharacterized protein</fullName>
    </submittedName>
</protein>
<organism evidence="1 2">
    <name type="scientific">Ciona savignyi</name>
    <name type="common">Pacific transparent sea squirt</name>
    <dbReference type="NCBI Taxonomy" id="51511"/>
    <lineage>
        <taxon>Eukaryota</taxon>
        <taxon>Metazoa</taxon>
        <taxon>Chordata</taxon>
        <taxon>Tunicata</taxon>
        <taxon>Ascidiacea</taxon>
        <taxon>Phlebobranchia</taxon>
        <taxon>Cionidae</taxon>
        <taxon>Ciona</taxon>
    </lineage>
</organism>
<dbReference type="SUPFAM" id="SSF56784">
    <property type="entry name" value="HAD-like"/>
    <property type="match status" value="1"/>
</dbReference>
<dbReference type="InParanoid" id="H2YVA1"/>
<name>H2YVA1_CIOSA</name>
<dbReference type="GO" id="GO:0006281">
    <property type="term" value="P:DNA repair"/>
    <property type="evidence" value="ECO:0007669"/>
    <property type="project" value="TreeGrafter"/>
</dbReference>
<sequence>MLMKNESSTLHLDEVLCILQSQFQNKIFLLNVEPKKENKKRNLNDYFGRTETKAKKFKADENLNDLSSEDEIQQKLNRLQSSNTYEVDKVASTVAGGVEGVWRSVEEGMLVYESVGIKHSSRVVAFDLDSTLISTKSGKRFATDYEDWKIMLPLIPKKLKQLAVVADVSTLTSQLNMLSITTGSANCQDHHMTSCHQ</sequence>
<evidence type="ECO:0000313" key="2">
    <source>
        <dbReference type="Proteomes" id="UP000007875"/>
    </source>
</evidence>
<dbReference type="InterPro" id="IPR013954">
    <property type="entry name" value="PNK3P"/>
</dbReference>
<dbReference type="Ensembl" id="ENSCSAVT00000009378.1">
    <property type="protein sequence ID" value="ENSCSAVP00000009261.1"/>
    <property type="gene ID" value="ENSCSAVG00000005462.1"/>
</dbReference>
<dbReference type="GO" id="GO:0046404">
    <property type="term" value="F:ATP-dependent polydeoxyribonucleotide 5'-hydroxyl-kinase activity"/>
    <property type="evidence" value="ECO:0007669"/>
    <property type="project" value="TreeGrafter"/>
</dbReference>
<dbReference type="Pfam" id="PF08645">
    <property type="entry name" value="PNK3P"/>
    <property type="match status" value="1"/>
</dbReference>
<dbReference type="eggNOG" id="KOG2134">
    <property type="taxonomic scope" value="Eukaryota"/>
</dbReference>
<dbReference type="Gene3D" id="3.40.50.1000">
    <property type="entry name" value="HAD superfamily/HAD-like"/>
    <property type="match status" value="1"/>
</dbReference>
<reference evidence="2" key="1">
    <citation type="submission" date="2003-08" db="EMBL/GenBank/DDBJ databases">
        <authorList>
            <person name="Birren B."/>
            <person name="Nusbaum C."/>
            <person name="Abebe A."/>
            <person name="Abouelleil A."/>
            <person name="Adekoya E."/>
            <person name="Ait-zahra M."/>
            <person name="Allen N."/>
            <person name="Allen T."/>
            <person name="An P."/>
            <person name="Anderson M."/>
            <person name="Anderson S."/>
            <person name="Arachchi H."/>
            <person name="Armbruster J."/>
            <person name="Bachantsang P."/>
            <person name="Baldwin J."/>
            <person name="Barry A."/>
            <person name="Bayul T."/>
            <person name="Blitshsteyn B."/>
            <person name="Bloom T."/>
            <person name="Blye J."/>
            <person name="Boguslavskiy L."/>
            <person name="Borowsky M."/>
            <person name="Boukhgalter B."/>
            <person name="Brunache A."/>
            <person name="Butler J."/>
            <person name="Calixte N."/>
            <person name="Calvo S."/>
            <person name="Camarata J."/>
            <person name="Campo K."/>
            <person name="Chang J."/>
            <person name="Cheshatsang Y."/>
            <person name="Citroen M."/>
            <person name="Collymore A."/>
            <person name="Considine T."/>
            <person name="Cook A."/>
            <person name="Cooke P."/>
            <person name="Corum B."/>
            <person name="Cuomo C."/>
            <person name="David R."/>
            <person name="Dawoe T."/>
            <person name="Degray S."/>
            <person name="Dodge S."/>
            <person name="Dooley K."/>
            <person name="Dorje P."/>
            <person name="Dorjee K."/>
            <person name="Dorris L."/>
            <person name="Duffey N."/>
            <person name="Dupes A."/>
            <person name="Elkins T."/>
            <person name="Engels R."/>
            <person name="Erickson J."/>
            <person name="Farina A."/>
            <person name="Faro S."/>
            <person name="Ferreira P."/>
            <person name="Fischer H."/>
            <person name="Fitzgerald M."/>
            <person name="Foley K."/>
            <person name="Gage D."/>
            <person name="Galagan J."/>
            <person name="Gearin G."/>
            <person name="Gnerre S."/>
            <person name="Gnirke A."/>
            <person name="Goyette A."/>
            <person name="Graham J."/>
            <person name="Grandbois E."/>
            <person name="Gyaltsen K."/>
            <person name="Hafez N."/>
            <person name="Hagopian D."/>
            <person name="Hagos B."/>
            <person name="Hall J."/>
            <person name="Hatcher B."/>
            <person name="Heller A."/>
            <person name="Higgins H."/>
            <person name="Honan T."/>
            <person name="Horn A."/>
            <person name="Houde N."/>
            <person name="Hughes L."/>
            <person name="Hulme W."/>
            <person name="Husby E."/>
            <person name="Iliev I."/>
            <person name="Jaffe D."/>
            <person name="Jones C."/>
            <person name="Kamal M."/>
            <person name="Kamat A."/>
            <person name="Kamvysselis M."/>
            <person name="Karlsson E."/>
            <person name="Kells C."/>
            <person name="Kieu A."/>
            <person name="Kisner P."/>
            <person name="Kodira C."/>
            <person name="Kulbokas E."/>
            <person name="Labutti K."/>
            <person name="Lama D."/>
            <person name="Landers T."/>
            <person name="Leger J."/>
            <person name="Levine S."/>
            <person name="Lewis D."/>
            <person name="Lewis T."/>
            <person name="Lindblad-toh K."/>
            <person name="Liu X."/>
            <person name="Lokyitsang T."/>
            <person name="Lokyitsang Y."/>
            <person name="Lucien O."/>
            <person name="Lui A."/>
            <person name="Ma L.J."/>
            <person name="Mabbitt R."/>
            <person name="Macdonald J."/>
            <person name="Maclean C."/>
            <person name="Major J."/>
            <person name="Manning J."/>
            <person name="Marabella R."/>
            <person name="Maru K."/>
            <person name="Matthews C."/>
            <person name="Mauceli E."/>
            <person name="Mccarthy M."/>
            <person name="Mcdonough S."/>
            <person name="Mcghee T."/>
            <person name="Meldrim J."/>
            <person name="Meneus L."/>
            <person name="Mesirov J."/>
            <person name="Mihalev A."/>
            <person name="Mihova T."/>
            <person name="Mikkelsen T."/>
            <person name="Mlenga V."/>
            <person name="Moru K."/>
            <person name="Mozes J."/>
            <person name="Mulrain L."/>
            <person name="Munson G."/>
            <person name="Naylor J."/>
            <person name="Newes C."/>
            <person name="Nguyen C."/>
            <person name="Nguyen N."/>
            <person name="Nguyen T."/>
            <person name="Nicol R."/>
            <person name="Nielsen C."/>
            <person name="Nizzari M."/>
            <person name="Norbu C."/>
            <person name="Norbu N."/>
            <person name="O'donnell P."/>
            <person name="Okoawo O."/>
            <person name="O'leary S."/>
            <person name="Omotosho B."/>
            <person name="O'neill K."/>
            <person name="Osman S."/>
            <person name="Parker S."/>
            <person name="Perrin D."/>
            <person name="Phunkhang P."/>
            <person name="Piqani B."/>
            <person name="Purcell S."/>
            <person name="Rachupka T."/>
            <person name="Ramasamy U."/>
            <person name="Rameau R."/>
            <person name="Ray V."/>
            <person name="Raymond C."/>
            <person name="Retta R."/>
            <person name="Richardson S."/>
            <person name="Rise C."/>
            <person name="Rodriguez J."/>
            <person name="Rogers J."/>
            <person name="Rogov P."/>
            <person name="Rutman M."/>
            <person name="Schupbach R."/>
            <person name="Seaman C."/>
            <person name="Settipalli S."/>
            <person name="Sharpe T."/>
            <person name="Sheridan J."/>
            <person name="Sherpa N."/>
            <person name="Shi J."/>
            <person name="Smirnov S."/>
            <person name="Smith C."/>
            <person name="Sougnez C."/>
            <person name="Spencer B."/>
            <person name="Stalker J."/>
            <person name="Stange-thomann N."/>
            <person name="Stavropoulos S."/>
            <person name="Stetson K."/>
            <person name="Stone C."/>
            <person name="Stone S."/>
            <person name="Stubbs M."/>
            <person name="Talamas J."/>
            <person name="Tchuinga P."/>
            <person name="Tenzing P."/>
            <person name="Tesfaye S."/>
            <person name="Theodore J."/>
            <person name="Thoulutsang Y."/>
            <person name="Topham K."/>
            <person name="Towey S."/>
            <person name="Tsamla T."/>
            <person name="Tsomo N."/>
            <person name="Vallee D."/>
            <person name="Vassiliev H."/>
            <person name="Venkataraman V."/>
            <person name="Vinson J."/>
            <person name="Vo A."/>
            <person name="Wade C."/>
            <person name="Wang S."/>
            <person name="Wangchuk T."/>
            <person name="Wangdi T."/>
            <person name="Whittaker C."/>
            <person name="Wilkinson J."/>
            <person name="Wu Y."/>
            <person name="Wyman D."/>
            <person name="Yadav S."/>
            <person name="Yang S."/>
            <person name="Yang X."/>
            <person name="Yeager S."/>
            <person name="Yee E."/>
            <person name="Young G."/>
            <person name="Zainoun J."/>
            <person name="Zembeck L."/>
            <person name="Zimmer A."/>
            <person name="Zody M."/>
            <person name="Lander E."/>
        </authorList>
    </citation>
    <scope>NUCLEOTIDE SEQUENCE [LARGE SCALE GENOMIC DNA]</scope>
</reference>
<dbReference type="PANTHER" id="PTHR12083">
    <property type="entry name" value="BIFUNCTIONAL POLYNUCLEOTIDE PHOSPHATASE/KINASE"/>
    <property type="match status" value="1"/>
</dbReference>
<dbReference type="Proteomes" id="UP000007875">
    <property type="component" value="Unassembled WGS sequence"/>
</dbReference>